<dbReference type="AlphaFoldDB" id="A0A244CPL6"/>
<name>A0A244CPL6_PSEDV</name>
<feature type="region of interest" description="Disordered" evidence="1">
    <location>
        <begin position="195"/>
        <end position="216"/>
    </location>
</feature>
<keyword evidence="4" id="KW-1185">Reference proteome</keyword>
<evidence type="ECO:0008006" key="5">
    <source>
        <dbReference type="Google" id="ProtNLM"/>
    </source>
</evidence>
<dbReference type="OrthoDB" id="7061952at2"/>
<reference evidence="3 4" key="1">
    <citation type="submission" date="2017-02" db="EMBL/GenBank/DDBJ databases">
        <title>Pseudoalteromonas ulvae TC14 Genome.</title>
        <authorList>
            <person name="Molmeret M."/>
        </authorList>
    </citation>
    <scope>NUCLEOTIDE SEQUENCE [LARGE SCALE GENOMIC DNA]</scope>
    <source>
        <strain evidence="3">TC14</strain>
    </source>
</reference>
<evidence type="ECO:0000256" key="2">
    <source>
        <dbReference type="SAM" id="SignalP"/>
    </source>
</evidence>
<sequence>MKLIISLLSLSLFSASGFANDTLDFSPLKREIHIMENILKASVATDKELTIRELKSSYLLGQGIHFSIHARAFNQRAFSFAGSDTNMAQWFDFDASDFDHHAFAEQAEAISKQSLEIAMESIHQVSEQIRDLAENEREIEHDIRSLEREKRDVEFERRLSEKADIKQLEKRKADLAQQVAQLEKQKAALKEEKQTLKAKATKNKQQKQQEQAQKKQASIKQLEHTLSTMLCDYGAGLKHLPENEFVNFTLVNAGQDNEDLIYVFNKQDIQKCVMTKIDKNRLLAEAKKYAF</sequence>
<feature type="compositionally biased region" description="Low complexity" evidence="1">
    <location>
        <begin position="206"/>
        <end position="216"/>
    </location>
</feature>
<gene>
    <name evidence="3" type="ORF">B1199_13365</name>
</gene>
<feature type="chain" id="PRO_5012354170" description="DUF2968 domain-containing protein" evidence="2">
    <location>
        <begin position="20"/>
        <end position="291"/>
    </location>
</feature>
<dbReference type="Proteomes" id="UP000194841">
    <property type="component" value="Unassembled WGS sequence"/>
</dbReference>
<dbReference type="RefSeq" id="WP_086744619.1">
    <property type="nucleotide sequence ID" value="NZ_MWPV01000004.1"/>
</dbReference>
<protein>
    <recommendedName>
        <fullName evidence="5">DUF2968 domain-containing protein</fullName>
    </recommendedName>
</protein>
<evidence type="ECO:0000313" key="3">
    <source>
        <dbReference type="EMBL" id="OUL57159.1"/>
    </source>
</evidence>
<evidence type="ECO:0000256" key="1">
    <source>
        <dbReference type="SAM" id="MobiDB-lite"/>
    </source>
</evidence>
<keyword evidence="2" id="KW-0732">Signal</keyword>
<accession>A0A244CPL6</accession>
<comment type="caution">
    <text evidence="3">The sequence shown here is derived from an EMBL/GenBank/DDBJ whole genome shotgun (WGS) entry which is preliminary data.</text>
</comment>
<feature type="signal peptide" evidence="2">
    <location>
        <begin position="1"/>
        <end position="19"/>
    </location>
</feature>
<proteinExistence type="predicted"/>
<organism evidence="3 4">
    <name type="scientific">Pseudoalteromonas ulvae</name>
    <dbReference type="NCBI Taxonomy" id="107327"/>
    <lineage>
        <taxon>Bacteria</taxon>
        <taxon>Pseudomonadati</taxon>
        <taxon>Pseudomonadota</taxon>
        <taxon>Gammaproteobacteria</taxon>
        <taxon>Alteromonadales</taxon>
        <taxon>Pseudoalteromonadaceae</taxon>
        <taxon>Pseudoalteromonas</taxon>
    </lineage>
</organism>
<dbReference type="EMBL" id="MWPV01000004">
    <property type="protein sequence ID" value="OUL57159.1"/>
    <property type="molecule type" value="Genomic_DNA"/>
</dbReference>
<evidence type="ECO:0000313" key="4">
    <source>
        <dbReference type="Proteomes" id="UP000194841"/>
    </source>
</evidence>